<dbReference type="InterPro" id="IPR011051">
    <property type="entry name" value="RmlC_Cupin_sf"/>
</dbReference>
<comment type="caution">
    <text evidence="2">The sequence shown here is derived from an EMBL/GenBank/DDBJ whole genome shotgun (WGS) entry which is preliminary data.</text>
</comment>
<dbReference type="RefSeq" id="WP_173123730.1">
    <property type="nucleotide sequence ID" value="NZ_CBCSGW010000055.1"/>
</dbReference>
<gene>
    <name evidence="2" type="ORF">GC106_4200</name>
</gene>
<dbReference type="InterPro" id="IPR000888">
    <property type="entry name" value="RmlC-like"/>
</dbReference>
<keyword evidence="3" id="KW-1185">Reference proteome</keyword>
<protein>
    <submittedName>
        <fullName evidence="2">dTDP-4-keto-6-deoxy-D-glucose epimerase</fullName>
    </submittedName>
</protein>
<dbReference type="PANTHER" id="PTHR21047:SF2">
    <property type="entry name" value="THYMIDINE DIPHOSPHO-4-KETO-RHAMNOSE 3,5-EPIMERASE"/>
    <property type="match status" value="1"/>
</dbReference>
<evidence type="ECO:0000256" key="1">
    <source>
        <dbReference type="ARBA" id="ARBA00010154"/>
    </source>
</evidence>
<dbReference type="Proteomes" id="UP000763557">
    <property type="component" value="Unassembled WGS sequence"/>
</dbReference>
<evidence type="ECO:0000313" key="3">
    <source>
        <dbReference type="Proteomes" id="UP000763557"/>
    </source>
</evidence>
<dbReference type="SUPFAM" id="SSF51182">
    <property type="entry name" value="RmlC-like cupins"/>
    <property type="match status" value="1"/>
</dbReference>
<dbReference type="Pfam" id="PF00908">
    <property type="entry name" value="dTDP_sugar_isom"/>
    <property type="match status" value="1"/>
</dbReference>
<proteinExistence type="inferred from homology"/>
<comment type="similarity">
    <text evidence="1">Belongs to the dTDP-4-dehydrorhamnose 3,5-epimerase family.</text>
</comment>
<dbReference type="Gene3D" id="2.60.120.10">
    <property type="entry name" value="Jelly Rolls"/>
    <property type="match status" value="1"/>
</dbReference>
<organism evidence="2 3">
    <name type="scientific">Kibdelosporangium persicum</name>
    <dbReference type="NCBI Taxonomy" id="2698649"/>
    <lineage>
        <taxon>Bacteria</taxon>
        <taxon>Bacillati</taxon>
        <taxon>Actinomycetota</taxon>
        <taxon>Actinomycetes</taxon>
        <taxon>Pseudonocardiales</taxon>
        <taxon>Pseudonocardiaceae</taxon>
        <taxon>Kibdelosporangium</taxon>
    </lineage>
</organism>
<dbReference type="CDD" id="cd00438">
    <property type="entry name" value="cupin_RmlC"/>
    <property type="match status" value="1"/>
</dbReference>
<accession>A0ABX2EW71</accession>
<evidence type="ECO:0000313" key="2">
    <source>
        <dbReference type="EMBL" id="NRN63219.1"/>
    </source>
</evidence>
<dbReference type="EMBL" id="JAAATY010000001">
    <property type="protein sequence ID" value="NRN63219.1"/>
    <property type="molecule type" value="Genomic_DNA"/>
</dbReference>
<sequence length="206" mass="22763">MRSEPLTVDGAYVFTPPVYRDDRGFILAPFQEEPFGTQVGYPLFPIAQTCFSRSRRGVVRGVHYTATPPGMAKYVYCVQGVIQDVLIDLRTGSPTYGEYDSVVLDEKEFKALYVPVGVGHAFVSLADDSVMHYMLSESYTAGTEFAVHPLDPELGLPLVIDSDPILSDRDRNAPTLAEAKAAGLLPRYDKCLEIEAKYGHPGRRDP</sequence>
<dbReference type="PANTHER" id="PTHR21047">
    <property type="entry name" value="DTDP-6-DEOXY-D-GLUCOSE-3,5 EPIMERASE"/>
    <property type="match status" value="1"/>
</dbReference>
<name>A0ABX2EW71_9PSEU</name>
<dbReference type="InterPro" id="IPR014710">
    <property type="entry name" value="RmlC-like_jellyroll"/>
</dbReference>
<reference evidence="2 3" key="1">
    <citation type="submission" date="2020-01" db="EMBL/GenBank/DDBJ databases">
        <title>Kibdelosporangium persica a novel Actinomycetes from a hot desert in Iran.</title>
        <authorList>
            <person name="Safaei N."/>
            <person name="Zaburannyi N."/>
            <person name="Mueller R."/>
            <person name="Wink J."/>
        </authorList>
    </citation>
    <scope>NUCLEOTIDE SEQUENCE [LARGE SCALE GENOMIC DNA]</scope>
    <source>
        <strain evidence="2 3">4NS15</strain>
    </source>
</reference>